<dbReference type="GO" id="GO:0015920">
    <property type="term" value="P:lipopolysaccharide transport"/>
    <property type="evidence" value="ECO:0007669"/>
    <property type="project" value="TreeGrafter"/>
</dbReference>
<keyword evidence="5" id="KW-0813">Transport</keyword>
<evidence type="ECO:0000256" key="2">
    <source>
        <dbReference type="ARBA" id="ARBA00004429"/>
    </source>
</evidence>
<dbReference type="EMBL" id="JPKR02000003">
    <property type="protein sequence ID" value="KGD72779.1"/>
    <property type="molecule type" value="Genomic_DNA"/>
</dbReference>
<dbReference type="STRING" id="642227.HA49_11135"/>
<evidence type="ECO:0000256" key="9">
    <source>
        <dbReference type="ARBA" id="ARBA00022989"/>
    </source>
</evidence>
<organism evidence="13 14">
    <name type="scientific">Tatumella morbirosei</name>
    <dbReference type="NCBI Taxonomy" id="642227"/>
    <lineage>
        <taxon>Bacteria</taxon>
        <taxon>Pseudomonadati</taxon>
        <taxon>Pseudomonadota</taxon>
        <taxon>Gammaproteobacteria</taxon>
        <taxon>Enterobacterales</taxon>
        <taxon>Erwiniaceae</taxon>
        <taxon>Tatumella</taxon>
    </lineage>
</organism>
<keyword evidence="10 12" id="KW-0472">Membrane</keyword>
<feature type="transmembrane region" description="Helical" evidence="12">
    <location>
        <begin position="102"/>
        <end position="121"/>
    </location>
</feature>
<protein>
    <recommendedName>
        <fullName evidence="4">Lipopolysaccharide export system permease protein LptF</fullName>
    </recommendedName>
</protein>
<evidence type="ECO:0000256" key="1">
    <source>
        <dbReference type="ARBA" id="ARBA00002265"/>
    </source>
</evidence>
<evidence type="ECO:0000313" key="14">
    <source>
        <dbReference type="Proteomes" id="UP000029577"/>
    </source>
</evidence>
<keyword evidence="8 12" id="KW-0812">Transmembrane</keyword>
<keyword evidence="6" id="KW-1003">Cell membrane</keyword>
<dbReference type="InterPro" id="IPR005495">
    <property type="entry name" value="LptG/LptF_permease"/>
</dbReference>
<dbReference type="Proteomes" id="UP000029577">
    <property type="component" value="Unassembled WGS sequence"/>
</dbReference>
<comment type="subcellular location">
    <subcellularLocation>
        <location evidence="2">Cell inner membrane</location>
        <topology evidence="2">Multi-pass membrane protein</topology>
    </subcellularLocation>
</comment>
<dbReference type="PANTHER" id="PTHR33529:SF7">
    <property type="entry name" value="LIPOPOLYSACCHARIDE EXPORT SYSTEM PERMEASE PROTEIN LPTF"/>
    <property type="match status" value="1"/>
</dbReference>
<dbReference type="NCBIfam" id="TIGR04407">
    <property type="entry name" value="LptF_YjgP"/>
    <property type="match status" value="1"/>
</dbReference>
<reference evidence="13" key="1">
    <citation type="submission" date="2014-12" db="EMBL/GenBank/DDBJ databases">
        <title>The draft genome of the Tatumella morbirosei type strain, LMG23360T isolated from pineapple rot.</title>
        <authorList>
            <person name="Smits T.H."/>
            <person name="Palmer M."/>
            <person name="Venter S.N."/>
            <person name="Duffy B."/>
            <person name="Steenkamp E.T."/>
            <person name="Chan W.Y."/>
            <person name="Coutinho T.A."/>
            <person name="Coetzee M.P."/>
            <person name="De Maayer P."/>
        </authorList>
    </citation>
    <scope>NUCLEOTIDE SEQUENCE [LARGE SCALE GENOMIC DNA]</scope>
    <source>
        <strain evidence="13">LMG 23360</strain>
    </source>
</reference>
<keyword evidence="9 12" id="KW-1133">Transmembrane helix</keyword>
<feature type="transmembrane region" description="Helical" evidence="12">
    <location>
        <begin position="12"/>
        <end position="33"/>
    </location>
</feature>
<evidence type="ECO:0000256" key="8">
    <source>
        <dbReference type="ARBA" id="ARBA00022692"/>
    </source>
</evidence>
<gene>
    <name evidence="13" type="ORF">HA49_11135</name>
</gene>
<comment type="similarity">
    <text evidence="3">Belongs to the LptF/LptG family.</text>
</comment>
<proteinExistence type="inferred from homology"/>
<feature type="transmembrane region" description="Helical" evidence="12">
    <location>
        <begin position="63"/>
        <end position="82"/>
    </location>
</feature>
<dbReference type="Pfam" id="PF03739">
    <property type="entry name" value="LptF_LptG"/>
    <property type="match status" value="1"/>
</dbReference>
<evidence type="ECO:0000256" key="10">
    <source>
        <dbReference type="ARBA" id="ARBA00023136"/>
    </source>
</evidence>
<evidence type="ECO:0000256" key="6">
    <source>
        <dbReference type="ARBA" id="ARBA00022475"/>
    </source>
</evidence>
<dbReference type="InterPro" id="IPR030922">
    <property type="entry name" value="LptF"/>
</dbReference>
<dbReference type="GO" id="GO:0055085">
    <property type="term" value="P:transmembrane transport"/>
    <property type="evidence" value="ECO:0007669"/>
    <property type="project" value="InterPro"/>
</dbReference>
<evidence type="ECO:0000256" key="11">
    <source>
        <dbReference type="ARBA" id="ARBA00026081"/>
    </source>
</evidence>
<dbReference type="OrthoDB" id="9778062at2"/>
<dbReference type="AlphaFoldDB" id="A0A095T8B0"/>
<sequence length="356" mass="39108">MSLIERYVMLGINRLVMIIVGFLIFMFASYSAQRYLTDAANGTLALQVVFDVVCYKVLIALEMLLPVGLYVATAVALGQLYTDSEITAIFAAGASPLKLYKAVLFLAVPLAVLVALLSLYGRPWAYANIYRLQQQSLSALDVTHLQANKFNVNGSGRMVLATRIDPSAHQLDDALIYSRSDNKTNLYRSHSVVVTNPSPETPSVLLKGGTAYSLDRQGKDDNMQNYSNLNIALKPAADTTDIMRKSASLSQLIRHPTPENIAELQWRESRGINTLLMVLLAIPLSRTRPRQGRYATLLPLTLLFIAIFYGGNVCRTLVANGSLPAIPGGWLVTVLMALGLLGFIARDFSLLRKKAR</sequence>
<evidence type="ECO:0000313" key="13">
    <source>
        <dbReference type="EMBL" id="KGD72779.1"/>
    </source>
</evidence>
<dbReference type="GO" id="GO:0043190">
    <property type="term" value="C:ATP-binding cassette (ABC) transporter complex"/>
    <property type="evidence" value="ECO:0007669"/>
    <property type="project" value="InterPro"/>
</dbReference>
<dbReference type="PANTHER" id="PTHR33529">
    <property type="entry name" value="SLR0882 PROTEIN-RELATED"/>
    <property type="match status" value="1"/>
</dbReference>
<feature type="transmembrane region" description="Helical" evidence="12">
    <location>
        <begin position="323"/>
        <end position="344"/>
    </location>
</feature>
<keyword evidence="14" id="KW-1185">Reference proteome</keyword>
<evidence type="ECO:0000256" key="3">
    <source>
        <dbReference type="ARBA" id="ARBA00007725"/>
    </source>
</evidence>
<dbReference type="eggNOG" id="COG0795">
    <property type="taxonomic scope" value="Bacteria"/>
</dbReference>
<dbReference type="RefSeq" id="WP_038020443.1">
    <property type="nucleotide sequence ID" value="NZ_JPKR02000003.1"/>
</dbReference>
<keyword evidence="7" id="KW-0997">Cell inner membrane</keyword>
<accession>A0A095T8B0</accession>
<evidence type="ECO:0000256" key="7">
    <source>
        <dbReference type="ARBA" id="ARBA00022519"/>
    </source>
</evidence>
<comment type="subunit">
    <text evidence="11">Component of the lipopolysaccharide transport and assembly complex. The LptBFG transporter is composed of two ATP-binding proteins (LptB) and two transmembrane proteins (LptF and LptG).</text>
</comment>
<comment type="caution">
    <text evidence="13">The sequence shown here is derived from an EMBL/GenBank/DDBJ whole genome shotgun (WGS) entry which is preliminary data.</text>
</comment>
<evidence type="ECO:0000256" key="12">
    <source>
        <dbReference type="SAM" id="Phobius"/>
    </source>
</evidence>
<evidence type="ECO:0000256" key="4">
    <source>
        <dbReference type="ARBA" id="ARBA00014213"/>
    </source>
</evidence>
<comment type="function">
    <text evidence="1">Part of the ABC transporter complex LptBFG involved in the translocation of lipopolysaccharide (LPS) from the inner membrane to the outer membrane.</text>
</comment>
<evidence type="ECO:0000256" key="5">
    <source>
        <dbReference type="ARBA" id="ARBA00022448"/>
    </source>
</evidence>
<feature type="transmembrane region" description="Helical" evidence="12">
    <location>
        <begin position="294"/>
        <end position="311"/>
    </location>
</feature>
<name>A0A095T8B0_9GAMM</name>